<gene>
    <name evidence="1" type="ORF">GNF83_14965</name>
</gene>
<dbReference type="AlphaFoldDB" id="A0AAW9KGS3"/>
<reference evidence="1" key="1">
    <citation type="submission" date="2019-11" db="EMBL/GenBank/DDBJ databases">
        <title>Characterization of Clostridium perfringens isolates from swine manure treated agricultural soils.</title>
        <authorList>
            <person name="Wushke S.T."/>
        </authorList>
    </citation>
    <scope>NUCLEOTIDE SEQUENCE</scope>
    <source>
        <strain evidence="1">X62</strain>
    </source>
</reference>
<protein>
    <submittedName>
        <fullName evidence="1">Phosphate transport system regulatory protein PhoU</fullName>
    </submittedName>
</protein>
<evidence type="ECO:0000313" key="2">
    <source>
        <dbReference type="Proteomes" id="UP001288944"/>
    </source>
</evidence>
<name>A0AAW9KGS3_CLOPF</name>
<organism evidence="1 2">
    <name type="scientific">Clostridium perfringens</name>
    <dbReference type="NCBI Taxonomy" id="1502"/>
    <lineage>
        <taxon>Bacteria</taxon>
        <taxon>Bacillati</taxon>
        <taxon>Bacillota</taxon>
        <taxon>Clostridia</taxon>
        <taxon>Eubacteriales</taxon>
        <taxon>Clostridiaceae</taxon>
        <taxon>Clostridium</taxon>
    </lineage>
</organism>
<dbReference type="Proteomes" id="UP001288944">
    <property type="component" value="Unassembled WGS sequence"/>
</dbReference>
<evidence type="ECO:0000313" key="1">
    <source>
        <dbReference type="EMBL" id="MDZ7542483.1"/>
    </source>
</evidence>
<feature type="non-terminal residue" evidence="1">
    <location>
        <position position="30"/>
    </location>
</feature>
<accession>A0AAW9KGS3</accession>
<comment type="caution">
    <text evidence="1">The sequence shown here is derived from an EMBL/GenBank/DDBJ whole genome shotgun (WGS) entry which is preliminary data.</text>
</comment>
<sequence>MMREVMSNKIKLLNSELIEMASLVEKQIYD</sequence>
<proteinExistence type="predicted"/>
<dbReference type="EMBL" id="WNUR01000195">
    <property type="protein sequence ID" value="MDZ7542483.1"/>
    <property type="molecule type" value="Genomic_DNA"/>
</dbReference>